<dbReference type="Proteomes" id="UP000823388">
    <property type="component" value="Chromosome 9N"/>
</dbReference>
<comment type="caution">
    <text evidence="2">The sequence shown here is derived from an EMBL/GenBank/DDBJ whole genome shotgun (WGS) entry which is preliminary data.</text>
</comment>
<sequence>MAAERARNSGPGGLRRRGDHGVWWRRHVAGSEARRRRMRGEATLLCRPAASSSLPAPAPARRPRPPPSPPAAASYLPLRLGSSRRPFLALRRPWRGGDLELWPPPAAGGHGSGGRCTGVGGGGRAPVSSSSFPACSPPLRRPRLLGGAWWSGGGRRRRARFAKADVLLCNTFNLEPSILTPHSAATSSTRSARAERQRPLLPRHGRAGLRRPPSPWPAAARQAQFAQGPAAASSGGAAAAWLGSCARREWSQGGAGAAIASARYCA</sequence>
<feature type="region of interest" description="Disordered" evidence="1">
    <location>
        <begin position="182"/>
        <end position="230"/>
    </location>
</feature>
<name>A0A8T0MVS6_PANVG</name>
<feature type="compositionally biased region" description="Low complexity" evidence="1">
    <location>
        <begin position="217"/>
        <end position="230"/>
    </location>
</feature>
<organism evidence="2 3">
    <name type="scientific">Panicum virgatum</name>
    <name type="common">Blackwell switchgrass</name>
    <dbReference type="NCBI Taxonomy" id="38727"/>
    <lineage>
        <taxon>Eukaryota</taxon>
        <taxon>Viridiplantae</taxon>
        <taxon>Streptophyta</taxon>
        <taxon>Embryophyta</taxon>
        <taxon>Tracheophyta</taxon>
        <taxon>Spermatophyta</taxon>
        <taxon>Magnoliopsida</taxon>
        <taxon>Liliopsida</taxon>
        <taxon>Poales</taxon>
        <taxon>Poaceae</taxon>
        <taxon>PACMAD clade</taxon>
        <taxon>Panicoideae</taxon>
        <taxon>Panicodae</taxon>
        <taxon>Paniceae</taxon>
        <taxon>Panicinae</taxon>
        <taxon>Panicum</taxon>
        <taxon>Panicum sect. Hiantes</taxon>
    </lineage>
</organism>
<evidence type="ECO:0000313" key="3">
    <source>
        <dbReference type="Proteomes" id="UP000823388"/>
    </source>
</evidence>
<reference evidence="2" key="1">
    <citation type="submission" date="2020-05" db="EMBL/GenBank/DDBJ databases">
        <title>WGS assembly of Panicum virgatum.</title>
        <authorList>
            <person name="Lovell J.T."/>
            <person name="Jenkins J."/>
            <person name="Shu S."/>
            <person name="Juenger T.E."/>
            <person name="Schmutz J."/>
        </authorList>
    </citation>
    <scope>NUCLEOTIDE SEQUENCE</scope>
    <source>
        <strain evidence="2">AP13</strain>
    </source>
</reference>
<evidence type="ECO:0000256" key="1">
    <source>
        <dbReference type="SAM" id="MobiDB-lite"/>
    </source>
</evidence>
<dbReference type="AlphaFoldDB" id="A0A8T0MVS6"/>
<evidence type="ECO:0000313" key="2">
    <source>
        <dbReference type="EMBL" id="KAG2539629.1"/>
    </source>
</evidence>
<accession>A0A8T0MVS6</accession>
<keyword evidence="3" id="KW-1185">Reference proteome</keyword>
<proteinExistence type="predicted"/>
<dbReference type="EMBL" id="CM029054">
    <property type="protein sequence ID" value="KAG2539629.1"/>
    <property type="molecule type" value="Genomic_DNA"/>
</dbReference>
<protein>
    <submittedName>
        <fullName evidence="2">Uncharacterized protein</fullName>
    </submittedName>
</protein>
<feature type="region of interest" description="Disordered" evidence="1">
    <location>
        <begin position="1"/>
        <end position="76"/>
    </location>
</feature>
<feature type="compositionally biased region" description="Pro residues" evidence="1">
    <location>
        <begin position="56"/>
        <end position="70"/>
    </location>
</feature>
<gene>
    <name evidence="2" type="ORF">PVAP13_9NG483314</name>
</gene>
<feature type="compositionally biased region" description="Basic residues" evidence="1">
    <location>
        <begin position="14"/>
        <end position="38"/>
    </location>
</feature>